<dbReference type="Proteomes" id="UP000321903">
    <property type="component" value="Unassembled WGS sequence"/>
</dbReference>
<name>A0A5C7A0V8_9GAMM</name>
<reference evidence="1 2" key="1">
    <citation type="submission" date="2019-08" db="EMBL/GenBank/DDBJ databases">
        <title>Genome sequence of Psychrobacter frigidicola ACAM304 (type strain).</title>
        <authorList>
            <person name="Bowman J.P."/>
        </authorList>
    </citation>
    <scope>NUCLEOTIDE SEQUENCE [LARGE SCALE GENOMIC DNA]</scope>
    <source>
        <strain evidence="1 2">ACAM 304</strain>
    </source>
</reference>
<evidence type="ECO:0000313" key="2">
    <source>
        <dbReference type="Proteomes" id="UP000321903"/>
    </source>
</evidence>
<dbReference type="EMBL" id="VORZ01000005">
    <property type="protein sequence ID" value="TXD96060.1"/>
    <property type="molecule type" value="Genomic_DNA"/>
</dbReference>
<gene>
    <name evidence="1" type="ORF">ES754_11860</name>
</gene>
<evidence type="ECO:0000313" key="1">
    <source>
        <dbReference type="EMBL" id="TXD96060.1"/>
    </source>
</evidence>
<keyword evidence="2" id="KW-1185">Reference proteome</keyword>
<dbReference type="RefSeq" id="WP_147224415.1">
    <property type="nucleotide sequence ID" value="NZ_CAJGYY010000001.1"/>
</dbReference>
<protein>
    <submittedName>
        <fullName evidence="1">Uncharacterized protein</fullName>
    </submittedName>
</protein>
<accession>A0A5C7A0V8</accession>
<proteinExistence type="predicted"/>
<comment type="caution">
    <text evidence="1">The sequence shown here is derived from an EMBL/GenBank/DDBJ whole genome shotgun (WGS) entry which is preliminary data.</text>
</comment>
<organism evidence="1 2">
    <name type="scientific">Psychrobacter frigidicola</name>
    <dbReference type="NCBI Taxonomy" id="45611"/>
    <lineage>
        <taxon>Bacteria</taxon>
        <taxon>Pseudomonadati</taxon>
        <taxon>Pseudomonadota</taxon>
        <taxon>Gammaproteobacteria</taxon>
        <taxon>Moraxellales</taxon>
        <taxon>Moraxellaceae</taxon>
        <taxon>Psychrobacter</taxon>
    </lineage>
</organism>
<dbReference type="OrthoDB" id="6660345at2"/>
<sequence>MNPDIFIDDFELTENTEELHAILGRCIIIATRFDSLCDHGSKFIKIRKAHKELSDNEFAAFTTSLFDKFPNLNNNINFLPVGKTAKDVLHAAREARNEVAHSLSIGMIGCLDIRIDESAFKLQVSSLITQIAAGDYLISTIISLLNKEALPNYTEDYYKQKITKWVFGK</sequence>
<dbReference type="AlphaFoldDB" id="A0A5C7A0V8"/>